<keyword evidence="2" id="KW-1277">Toxin-antitoxin system</keyword>
<dbReference type="GO" id="GO:0110001">
    <property type="term" value="C:toxin-antitoxin complex"/>
    <property type="evidence" value="ECO:0007669"/>
    <property type="project" value="InterPro"/>
</dbReference>
<keyword evidence="1" id="KW-0597">Phosphoprotein</keyword>
<dbReference type="PANTHER" id="PTHR34139:SF1">
    <property type="entry name" value="RNASE MJ1380-RELATED"/>
    <property type="match status" value="1"/>
</dbReference>
<dbReference type="Gene3D" id="1.20.120.580">
    <property type="entry name" value="bsu32300-like"/>
    <property type="match status" value="1"/>
</dbReference>
<reference evidence="7 8" key="1">
    <citation type="submission" date="2020-01" db="EMBL/GenBank/DDBJ databases">
        <authorList>
            <person name="Kim M."/>
        </authorList>
    </citation>
    <scope>NUCLEOTIDE SEQUENCE [LARGE SCALE GENOMIC DNA]</scope>
    <source>
        <strain evidence="7 8">BT10</strain>
    </source>
</reference>
<dbReference type="EMBL" id="CP047897">
    <property type="protein sequence ID" value="QHL88118.1"/>
    <property type="molecule type" value="Genomic_DNA"/>
</dbReference>
<evidence type="ECO:0000256" key="6">
    <source>
        <dbReference type="ARBA" id="ARBA00024207"/>
    </source>
</evidence>
<evidence type="ECO:0000256" key="5">
    <source>
        <dbReference type="ARBA" id="ARBA00022801"/>
    </source>
</evidence>
<sequence>MDERIEKWLLDILQAIEETEQYFTIYPKTFHSFQSNILLKRATERNLEIIGEAMNRILLREPNFPIENARRIVGLRNHIIHAYDNISDENIWAIVINHLPKLKAEIDKLLNRL</sequence>
<dbReference type="GO" id="GO:0000166">
    <property type="term" value="F:nucleotide binding"/>
    <property type="evidence" value="ECO:0007669"/>
    <property type="project" value="UniProtKB-KW"/>
</dbReference>
<dbReference type="InterPro" id="IPR051813">
    <property type="entry name" value="HepT_RNase_toxin"/>
</dbReference>
<accession>A0A6P1P0Y2</accession>
<organism evidence="7 8">
    <name type="scientific">Nibribacter ruber</name>
    <dbReference type="NCBI Taxonomy" id="2698458"/>
    <lineage>
        <taxon>Bacteria</taxon>
        <taxon>Pseudomonadati</taxon>
        <taxon>Bacteroidota</taxon>
        <taxon>Cytophagia</taxon>
        <taxon>Cytophagales</taxon>
        <taxon>Hymenobacteraceae</taxon>
        <taxon>Nibribacter</taxon>
    </lineage>
</organism>
<gene>
    <name evidence="7" type="ORF">GU926_12015</name>
</gene>
<dbReference type="InterPro" id="IPR008201">
    <property type="entry name" value="HepT-like"/>
</dbReference>
<keyword evidence="8" id="KW-1185">Reference proteome</keyword>
<dbReference type="AlphaFoldDB" id="A0A6P1P0Y2"/>
<dbReference type="GO" id="GO:0016787">
    <property type="term" value="F:hydrolase activity"/>
    <property type="evidence" value="ECO:0007669"/>
    <property type="project" value="UniProtKB-KW"/>
</dbReference>
<evidence type="ECO:0000256" key="3">
    <source>
        <dbReference type="ARBA" id="ARBA00022722"/>
    </source>
</evidence>
<evidence type="ECO:0000313" key="8">
    <source>
        <dbReference type="Proteomes" id="UP000464214"/>
    </source>
</evidence>
<proteinExistence type="inferred from homology"/>
<dbReference type="Pfam" id="PF01934">
    <property type="entry name" value="HepT-like"/>
    <property type="match status" value="1"/>
</dbReference>
<evidence type="ECO:0000256" key="1">
    <source>
        <dbReference type="ARBA" id="ARBA00022553"/>
    </source>
</evidence>
<dbReference type="GO" id="GO:0004540">
    <property type="term" value="F:RNA nuclease activity"/>
    <property type="evidence" value="ECO:0007669"/>
    <property type="project" value="InterPro"/>
</dbReference>
<dbReference type="RefSeq" id="WP_160692177.1">
    <property type="nucleotide sequence ID" value="NZ_CP047897.1"/>
</dbReference>
<evidence type="ECO:0000256" key="4">
    <source>
        <dbReference type="ARBA" id="ARBA00022741"/>
    </source>
</evidence>
<dbReference type="InterPro" id="IPR037038">
    <property type="entry name" value="HepT-like_sf"/>
</dbReference>
<dbReference type="KEGG" id="nib:GU926_12015"/>
<protein>
    <submittedName>
        <fullName evidence="7">DUF86 domain-containing protein</fullName>
    </submittedName>
</protein>
<evidence type="ECO:0000256" key="2">
    <source>
        <dbReference type="ARBA" id="ARBA00022649"/>
    </source>
</evidence>
<keyword evidence="5" id="KW-0378">Hydrolase</keyword>
<evidence type="ECO:0000313" key="7">
    <source>
        <dbReference type="EMBL" id="QHL88118.1"/>
    </source>
</evidence>
<keyword evidence="4" id="KW-0547">Nucleotide-binding</keyword>
<dbReference type="Proteomes" id="UP000464214">
    <property type="component" value="Chromosome"/>
</dbReference>
<keyword evidence="3" id="KW-0540">Nuclease</keyword>
<comment type="similarity">
    <text evidence="6">Belongs to the HepT RNase toxin family.</text>
</comment>
<dbReference type="PANTHER" id="PTHR34139">
    <property type="entry name" value="UPF0331 PROTEIN MJ0127"/>
    <property type="match status" value="1"/>
</dbReference>
<name>A0A6P1P0Y2_9BACT</name>